<reference evidence="9 10" key="2">
    <citation type="journal article" date="2012" name="PLoS Pathog.">
        <title>Diverse lifestyles and strategies of plant pathogenesis encoded in the genomes of eighteen Dothideomycetes fungi.</title>
        <authorList>
            <person name="Ohm R.A."/>
            <person name="Feau N."/>
            <person name="Henrissat B."/>
            <person name="Schoch C.L."/>
            <person name="Horwitz B.A."/>
            <person name="Barry K.W."/>
            <person name="Condon B.J."/>
            <person name="Copeland A.C."/>
            <person name="Dhillon B."/>
            <person name="Glaser F."/>
            <person name="Hesse C.N."/>
            <person name="Kosti I."/>
            <person name="LaButti K."/>
            <person name="Lindquist E.A."/>
            <person name="Lucas S."/>
            <person name="Salamov A.A."/>
            <person name="Bradshaw R.E."/>
            <person name="Ciuffetti L."/>
            <person name="Hamelin R.C."/>
            <person name="Kema G.H.J."/>
            <person name="Lawrence C."/>
            <person name="Scott J.A."/>
            <person name="Spatafora J.W."/>
            <person name="Turgeon B.G."/>
            <person name="de Wit P.J.G.M."/>
            <person name="Zhong S."/>
            <person name="Goodwin S.B."/>
            <person name="Grigoriev I.V."/>
        </authorList>
    </citation>
    <scope>NUCLEOTIDE SEQUENCE [LARGE SCALE GENOMIC DNA]</scope>
    <source>
        <strain evidence="10">NZE10 / CBS 128990</strain>
    </source>
</reference>
<gene>
    <name evidence="9" type="ORF">DOTSEDRAFT_89608</name>
</gene>
<feature type="transmembrane region" description="Helical" evidence="7">
    <location>
        <begin position="420"/>
        <end position="437"/>
    </location>
</feature>
<dbReference type="Pfam" id="PF07690">
    <property type="entry name" value="MFS_1"/>
    <property type="match status" value="1"/>
</dbReference>
<dbReference type="OMA" id="WYKQNEQ"/>
<feature type="transmembrane region" description="Helical" evidence="7">
    <location>
        <begin position="164"/>
        <end position="185"/>
    </location>
</feature>
<dbReference type="Proteomes" id="UP000016933">
    <property type="component" value="Unassembled WGS sequence"/>
</dbReference>
<keyword evidence="4 7" id="KW-1133">Transmembrane helix</keyword>
<keyword evidence="10" id="KW-1185">Reference proteome</keyword>
<dbReference type="FunFam" id="1.20.1250.20:FF:000064">
    <property type="entry name" value="MFS allantoate transporter"/>
    <property type="match status" value="1"/>
</dbReference>
<sequence>MSESKDIKMATLDKTITKASVQAGEVEELSKKARPQDAAWLIVGEEQVEYTEDEGRSVLRCIDTHLLPMLMWVYCIQFADKVSLNYASVMGLRTDTNLNPNSQEFSWVGAIFYAGYICWEFPTTYFLRRLPLGKYTSSQIILWGIVLTCHAAATNYGSLLALRFLLGVFEATVTPAFVLLVSIWYQRSEQATRVNAWLCCNGIATMIMAPFAYGLSGVSGTSIEPWRILFLILGLLTVITGGFLLFYMPDNQANARFLNPRQKQIAVERIRVNFQGLGTRQWNWAQFREAFRDPRTYLYVLFSILMNIPNGGITTFGSLVIKSFGFGNRFALLLQMPGGLVDVVCKLGFGYISDKLVDRSLPAIFAILIPMIGGIMMITIPQSAPAGLLVGYYFISCAGASWGLVMTMISNNTVGYTKKATVNALQILAYGAGNWIGPQTFRSGDAPDYLHGKLMVAIMYGAAAVVLVLIRLVNIFENRRRDKLSIASEPSVEVAFQDRTDFEQRDLRYIL</sequence>
<feature type="transmembrane region" description="Helical" evidence="7">
    <location>
        <begin position="197"/>
        <end position="216"/>
    </location>
</feature>
<proteinExistence type="inferred from homology"/>
<dbReference type="SUPFAM" id="SSF103473">
    <property type="entry name" value="MFS general substrate transporter"/>
    <property type="match status" value="1"/>
</dbReference>
<comment type="subcellular location">
    <subcellularLocation>
        <location evidence="1">Membrane</location>
        <topology evidence="1">Multi-pass membrane protein</topology>
    </subcellularLocation>
</comment>
<comment type="similarity">
    <text evidence="6">Belongs to the major facilitator superfamily. Allantoate permease family.</text>
</comment>
<evidence type="ECO:0000256" key="2">
    <source>
        <dbReference type="ARBA" id="ARBA00022448"/>
    </source>
</evidence>
<evidence type="ECO:0000259" key="8">
    <source>
        <dbReference type="PROSITE" id="PS50850"/>
    </source>
</evidence>
<dbReference type="PANTHER" id="PTHR43791:SF1">
    <property type="entry name" value="ALLANTOATE PERMEASE"/>
    <property type="match status" value="1"/>
</dbReference>
<dbReference type="Gene3D" id="1.20.1250.20">
    <property type="entry name" value="MFS general substrate transporter like domains"/>
    <property type="match status" value="2"/>
</dbReference>
<accession>N1PLE8</accession>
<dbReference type="eggNOG" id="KOG2533">
    <property type="taxonomic scope" value="Eukaryota"/>
</dbReference>
<evidence type="ECO:0000256" key="3">
    <source>
        <dbReference type="ARBA" id="ARBA00022692"/>
    </source>
</evidence>
<protein>
    <recommendedName>
        <fullName evidence="8">Major facilitator superfamily (MFS) profile domain-containing protein</fullName>
    </recommendedName>
</protein>
<dbReference type="PANTHER" id="PTHR43791">
    <property type="entry name" value="PERMEASE-RELATED"/>
    <property type="match status" value="1"/>
</dbReference>
<dbReference type="OrthoDB" id="6730379at2759"/>
<keyword evidence="2" id="KW-0813">Transport</keyword>
<dbReference type="InterPro" id="IPR020846">
    <property type="entry name" value="MFS_dom"/>
</dbReference>
<feature type="transmembrane region" description="Helical" evidence="7">
    <location>
        <begin position="297"/>
        <end position="324"/>
    </location>
</feature>
<dbReference type="InterPro" id="IPR036259">
    <property type="entry name" value="MFS_trans_sf"/>
</dbReference>
<dbReference type="InterPro" id="IPR011701">
    <property type="entry name" value="MFS"/>
</dbReference>
<evidence type="ECO:0000256" key="6">
    <source>
        <dbReference type="ARBA" id="ARBA00037968"/>
    </source>
</evidence>
<dbReference type="GO" id="GO:0022857">
    <property type="term" value="F:transmembrane transporter activity"/>
    <property type="evidence" value="ECO:0007669"/>
    <property type="project" value="InterPro"/>
</dbReference>
<dbReference type="GO" id="GO:0016020">
    <property type="term" value="C:membrane"/>
    <property type="evidence" value="ECO:0007669"/>
    <property type="project" value="UniProtKB-SubCell"/>
</dbReference>
<evidence type="ECO:0000313" key="10">
    <source>
        <dbReference type="Proteomes" id="UP000016933"/>
    </source>
</evidence>
<feature type="domain" description="Major facilitator superfamily (MFS) profile" evidence="8">
    <location>
        <begin position="66"/>
        <end position="479"/>
    </location>
</feature>
<evidence type="ECO:0000256" key="7">
    <source>
        <dbReference type="SAM" id="Phobius"/>
    </source>
</evidence>
<feature type="transmembrane region" description="Helical" evidence="7">
    <location>
        <begin position="330"/>
        <end position="349"/>
    </location>
</feature>
<evidence type="ECO:0000256" key="1">
    <source>
        <dbReference type="ARBA" id="ARBA00004141"/>
    </source>
</evidence>
<feature type="transmembrane region" description="Helical" evidence="7">
    <location>
        <begin position="107"/>
        <end position="128"/>
    </location>
</feature>
<feature type="transmembrane region" description="Helical" evidence="7">
    <location>
        <begin position="228"/>
        <end position="248"/>
    </location>
</feature>
<feature type="transmembrane region" description="Helical" evidence="7">
    <location>
        <begin position="361"/>
        <end position="380"/>
    </location>
</feature>
<keyword evidence="5 7" id="KW-0472">Membrane</keyword>
<dbReference type="EMBL" id="KB446541">
    <property type="protein sequence ID" value="EME42131.1"/>
    <property type="molecule type" value="Genomic_DNA"/>
</dbReference>
<name>N1PLE8_DOTSN</name>
<evidence type="ECO:0000313" key="9">
    <source>
        <dbReference type="EMBL" id="EME42131.1"/>
    </source>
</evidence>
<keyword evidence="3 7" id="KW-0812">Transmembrane</keyword>
<dbReference type="HOGENOM" id="CLU_001265_0_5_1"/>
<dbReference type="PROSITE" id="PS50850">
    <property type="entry name" value="MFS"/>
    <property type="match status" value="1"/>
</dbReference>
<feature type="transmembrane region" description="Helical" evidence="7">
    <location>
        <begin position="457"/>
        <end position="476"/>
    </location>
</feature>
<evidence type="ECO:0000256" key="5">
    <source>
        <dbReference type="ARBA" id="ARBA00023136"/>
    </source>
</evidence>
<organism evidence="9 10">
    <name type="scientific">Dothistroma septosporum (strain NZE10 / CBS 128990)</name>
    <name type="common">Red band needle blight fungus</name>
    <name type="synonym">Mycosphaerella pini</name>
    <dbReference type="NCBI Taxonomy" id="675120"/>
    <lineage>
        <taxon>Eukaryota</taxon>
        <taxon>Fungi</taxon>
        <taxon>Dikarya</taxon>
        <taxon>Ascomycota</taxon>
        <taxon>Pezizomycotina</taxon>
        <taxon>Dothideomycetes</taxon>
        <taxon>Dothideomycetidae</taxon>
        <taxon>Mycosphaerellales</taxon>
        <taxon>Mycosphaerellaceae</taxon>
        <taxon>Dothistroma</taxon>
    </lineage>
</organism>
<evidence type="ECO:0000256" key="4">
    <source>
        <dbReference type="ARBA" id="ARBA00022989"/>
    </source>
</evidence>
<dbReference type="AlphaFoldDB" id="N1PLE8"/>
<feature type="transmembrane region" description="Helical" evidence="7">
    <location>
        <begin position="386"/>
        <end position="408"/>
    </location>
</feature>
<reference evidence="10" key="1">
    <citation type="journal article" date="2012" name="PLoS Genet.">
        <title>The genomes of the fungal plant pathogens Cladosporium fulvum and Dothistroma septosporum reveal adaptation to different hosts and lifestyles but also signatures of common ancestry.</title>
        <authorList>
            <person name="de Wit P.J.G.M."/>
            <person name="van der Burgt A."/>
            <person name="Oekmen B."/>
            <person name="Stergiopoulos I."/>
            <person name="Abd-Elsalam K.A."/>
            <person name="Aerts A.L."/>
            <person name="Bahkali A.H."/>
            <person name="Beenen H.G."/>
            <person name="Chettri P."/>
            <person name="Cox M.P."/>
            <person name="Datema E."/>
            <person name="de Vries R.P."/>
            <person name="Dhillon B."/>
            <person name="Ganley A.R."/>
            <person name="Griffiths S.A."/>
            <person name="Guo Y."/>
            <person name="Hamelin R.C."/>
            <person name="Henrissat B."/>
            <person name="Kabir M.S."/>
            <person name="Jashni M.K."/>
            <person name="Kema G."/>
            <person name="Klaubauf S."/>
            <person name="Lapidus A."/>
            <person name="Levasseur A."/>
            <person name="Lindquist E."/>
            <person name="Mehrabi R."/>
            <person name="Ohm R.A."/>
            <person name="Owen T.J."/>
            <person name="Salamov A."/>
            <person name="Schwelm A."/>
            <person name="Schijlen E."/>
            <person name="Sun H."/>
            <person name="van den Burg H.A."/>
            <person name="van Ham R.C.H.J."/>
            <person name="Zhang S."/>
            <person name="Goodwin S.B."/>
            <person name="Grigoriev I.V."/>
            <person name="Collemare J."/>
            <person name="Bradshaw R.E."/>
        </authorList>
    </citation>
    <scope>NUCLEOTIDE SEQUENCE [LARGE SCALE GENOMIC DNA]</scope>
    <source>
        <strain evidence="10">NZE10 / CBS 128990</strain>
    </source>
</reference>